<dbReference type="Proteomes" id="UP000606274">
    <property type="component" value="Unassembled WGS sequence"/>
</dbReference>
<dbReference type="InterPro" id="IPR036397">
    <property type="entry name" value="RNaseH_sf"/>
</dbReference>
<evidence type="ECO:0000259" key="1">
    <source>
        <dbReference type="PROSITE" id="PS50994"/>
    </source>
</evidence>
<feature type="non-terminal residue" evidence="2">
    <location>
        <position position="1"/>
    </location>
</feature>
<comment type="caution">
    <text evidence="2">The sequence shown here is derived from an EMBL/GenBank/DDBJ whole genome shotgun (WGS) entry which is preliminary data.</text>
</comment>
<proteinExistence type="predicted"/>
<accession>A0A8T0B4A1</accession>
<dbReference type="Gene3D" id="3.30.420.10">
    <property type="entry name" value="Ribonuclease H-like superfamily/Ribonuclease H"/>
    <property type="match status" value="1"/>
</dbReference>
<organism evidence="2 3">
    <name type="scientific">Silurus meridionalis</name>
    <name type="common">Southern catfish</name>
    <name type="synonym">Silurus soldatovi meridionalis</name>
    <dbReference type="NCBI Taxonomy" id="175797"/>
    <lineage>
        <taxon>Eukaryota</taxon>
        <taxon>Metazoa</taxon>
        <taxon>Chordata</taxon>
        <taxon>Craniata</taxon>
        <taxon>Vertebrata</taxon>
        <taxon>Euteleostomi</taxon>
        <taxon>Actinopterygii</taxon>
        <taxon>Neopterygii</taxon>
        <taxon>Teleostei</taxon>
        <taxon>Ostariophysi</taxon>
        <taxon>Siluriformes</taxon>
        <taxon>Siluridae</taxon>
        <taxon>Silurus</taxon>
    </lineage>
</organism>
<dbReference type="GO" id="GO:0015074">
    <property type="term" value="P:DNA integration"/>
    <property type="evidence" value="ECO:0007669"/>
    <property type="project" value="InterPro"/>
</dbReference>
<dbReference type="AlphaFoldDB" id="A0A8T0B4A1"/>
<dbReference type="InterPro" id="IPR001584">
    <property type="entry name" value="Integrase_cat-core"/>
</dbReference>
<protein>
    <recommendedName>
        <fullName evidence="1">Integrase catalytic domain-containing protein</fullName>
    </recommendedName>
</protein>
<name>A0A8T0B4A1_SILME</name>
<dbReference type="PROSITE" id="PS50994">
    <property type="entry name" value="INTEGRASE"/>
    <property type="match status" value="1"/>
</dbReference>
<dbReference type="Pfam" id="PF00665">
    <property type="entry name" value="rve"/>
    <property type="match status" value="1"/>
</dbReference>
<reference evidence="2" key="1">
    <citation type="submission" date="2020-08" db="EMBL/GenBank/DDBJ databases">
        <title>Chromosome-level assembly of Southern catfish (Silurus meridionalis) provides insights into visual adaptation to the nocturnal and benthic lifestyles.</title>
        <authorList>
            <person name="Zhang Y."/>
            <person name="Wang D."/>
            <person name="Peng Z."/>
        </authorList>
    </citation>
    <scope>NUCLEOTIDE SEQUENCE</scope>
    <source>
        <strain evidence="2">SWU-2019-XX</strain>
        <tissue evidence="2">Muscle</tissue>
    </source>
</reference>
<evidence type="ECO:0000313" key="3">
    <source>
        <dbReference type="Proteomes" id="UP000606274"/>
    </source>
</evidence>
<dbReference type="EMBL" id="JABFDY010000013">
    <property type="protein sequence ID" value="KAF7699235.1"/>
    <property type="molecule type" value="Genomic_DNA"/>
</dbReference>
<dbReference type="GO" id="GO:0003676">
    <property type="term" value="F:nucleic acid binding"/>
    <property type="evidence" value="ECO:0007669"/>
    <property type="project" value="InterPro"/>
</dbReference>
<gene>
    <name evidence="2" type="ORF">HF521_003977</name>
</gene>
<keyword evidence="3" id="KW-1185">Reference proteome</keyword>
<sequence length="106" mass="12077">RCVLHKTPEPKARVPLVSITKTVPLKLFCVDFWMAEDINSKSVDVLVITDHFTKRVCAYTCPNQTAKSVTCVLWNRNFFVYDFPAQIHSDKGANFESSLIAKMLKL</sequence>
<dbReference type="InterPro" id="IPR012337">
    <property type="entry name" value="RNaseH-like_sf"/>
</dbReference>
<evidence type="ECO:0000313" key="2">
    <source>
        <dbReference type="EMBL" id="KAF7699235.1"/>
    </source>
</evidence>
<feature type="domain" description="Integrase catalytic" evidence="1">
    <location>
        <begin position="20"/>
        <end position="106"/>
    </location>
</feature>
<dbReference type="SUPFAM" id="SSF53098">
    <property type="entry name" value="Ribonuclease H-like"/>
    <property type="match status" value="1"/>
</dbReference>